<gene>
    <name evidence="1" type="ORF">ACFO1S_05150</name>
</gene>
<dbReference type="InterPro" id="IPR036465">
    <property type="entry name" value="vWFA_dom_sf"/>
</dbReference>
<dbReference type="Gene3D" id="3.40.50.410">
    <property type="entry name" value="von Willebrand factor, type A domain"/>
    <property type="match status" value="1"/>
</dbReference>
<dbReference type="SUPFAM" id="SSF53300">
    <property type="entry name" value="vWA-like"/>
    <property type="match status" value="1"/>
</dbReference>
<evidence type="ECO:0000313" key="1">
    <source>
        <dbReference type="EMBL" id="MFC4302829.1"/>
    </source>
</evidence>
<proteinExistence type="predicted"/>
<reference evidence="2" key="1">
    <citation type="journal article" date="2019" name="Int. J. Syst. Evol. Microbiol.">
        <title>The Global Catalogue of Microorganisms (GCM) 10K type strain sequencing project: providing services to taxonomists for standard genome sequencing and annotation.</title>
        <authorList>
            <consortium name="The Broad Institute Genomics Platform"/>
            <consortium name="The Broad Institute Genome Sequencing Center for Infectious Disease"/>
            <person name="Wu L."/>
            <person name="Ma J."/>
        </authorList>
    </citation>
    <scope>NUCLEOTIDE SEQUENCE [LARGE SCALE GENOMIC DNA]</scope>
    <source>
        <strain evidence="2">CGMCC 4.1641</strain>
    </source>
</reference>
<organism evidence="1 2">
    <name type="scientific">Cohnella boryungensis</name>
    <dbReference type="NCBI Taxonomy" id="768479"/>
    <lineage>
        <taxon>Bacteria</taxon>
        <taxon>Bacillati</taxon>
        <taxon>Bacillota</taxon>
        <taxon>Bacilli</taxon>
        <taxon>Bacillales</taxon>
        <taxon>Paenibacillaceae</taxon>
        <taxon>Cohnella</taxon>
    </lineage>
</organism>
<name>A0ABV8S8K5_9BACL</name>
<sequence>MSLALGGRKRIDVVTESLNVALRQMVFRSTKGSRISSRYRVAIIAYSDEVHDLLGGIKQIDELMNSGMLPVLNTYRFTDTAKAFLYAEQLLKAELPSLQDGPAPLVCHMTDGVYTGEDPEPIARRIMNMSVKDGNVLIENIFISDEVLEKEIEQPKRWPGVRENTEFKDGYGYKLKKMSSVMPESYRGMIREANYHLAMGSLLMFPGTNPDLVSLGFQMSAATPVY</sequence>
<evidence type="ECO:0000313" key="2">
    <source>
        <dbReference type="Proteomes" id="UP001595755"/>
    </source>
</evidence>
<comment type="caution">
    <text evidence="1">The sequence shown here is derived from an EMBL/GenBank/DDBJ whole genome shotgun (WGS) entry which is preliminary data.</text>
</comment>
<dbReference type="EMBL" id="JBHSED010000005">
    <property type="protein sequence ID" value="MFC4302829.1"/>
    <property type="molecule type" value="Genomic_DNA"/>
</dbReference>
<dbReference type="RefSeq" id="WP_378126392.1">
    <property type="nucleotide sequence ID" value="NZ_JBHSED010000005.1"/>
</dbReference>
<dbReference type="CDD" id="cd00198">
    <property type="entry name" value="vWFA"/>
    <property type="match status" value="1"/>
</dbReference>
<protein>
    <submittedName>
        <fullName evidence="1">VWA domain-containing protein</fullName>
    </submittedName>
</protein>
<dbReference type="Proteomes" id="UP001595755">
    <property type="component" value="Unassembled WGS sequence"/>
</dbReference>
<accession>A0ABV8S8K5</accession>
<keyword evidence="2" id="KW-1185">Reference proteome</keyword>